<dbReference type="Pfam" id="PF10006">
    <property type="entry name" value="DUF2249"/>
    <property type="match status" value="1"/>
</dbReference>
<sequence>MVIPEVGKGLSLDGIYLRLLKDTLMPSAVGYERVYILSKGSGRYILGQRFDRVEAPAVFYVKRAELFGFMCEGEAEIYEIAFGGESLQDGETIDLRSIEHGRRHPLVMERFSKTAKGEAFFIINDHDPLPLYFQMSMAFPKKVGWEYVAYEGSYWKIKIRRL</sequence>
<comment type="caution">
    <text evidence="2">The sequence shown here is derived from an EMBL/GenBank/DDBJ whole genome shotgun (WGS) entry which is preliminary data.</text>
</comment>
<protein>
    <submittedName>
        <fullName evidence="2">DUF2249 domain-containing protein</fullName>
    </submittedName>
</protein>
<evidence type="ECO:0000313" key="2">
    <source>
        <dbReference type="EMBL" id="HEW46732.1"/>
    </source>
</evidence>
<feature type="domain" description="DUF2249" evidence="1">
    <location>
        <begin position="92"/>
        <end position="161"/>
    </location>
</feature>
<dbReference type="InterPro" id="IPR018720">
    <property type="entry name" value="DUF2249"/>
</dbReference>
<accession>A0A7C2ZJU2</accession>
<reference evidence="2" key="1">
    <citation type="journal article" date="2020" name="mSystems">
        <title>Genome- and Community-Level Interaction Insights into Carbon Utilization and Element Cycling Functions of Hydrothermarchaeota in Hydrothermal Sediment.</title>
        <authorList>
            <person name="Zhou Z."/>
            <person name="Liu Y."/>
            <person name="Xu W."/>
            <person name="Pan J."/>
            <person name="Luo Z.H."/>
            <person name="Li M."/>
        </authorList>
    </citation>
    <scope>NUCLEOTIDE SEQUENCE [LARGE SCALE GENOMIC DNA]</scope>
    <source>
        <strain evidence="2">SpSt-132</strain>
    </source>
</reference>
<gene>
    <name evidence="2" type="ORF">ENO47_08770</name>
</gene>
<proteinExistence type="predicted"/>
<evidence type="ECO:0000259" key="1">
    <source>
        <dbReference type="Pfam" id="PF10006"/>
    </source>
</evidence>
<dbReference type="EMBL" id="DSFP01000072">
    <property type="protein sequence ID" value="HEW46732.1"/>
    <property type="molecule type" value="Genomic_DNA"/>
</dbReference>
<dbReference type="AlphaFoldDB" id="A0A7C2ZJU2"/>
<organism evidence="2">
    <name type="scientific">Hydrogenobacter sp</name>
    <dbReference type="NCBI Taxonomy" id="2152829"/>
    <lineage>
        <taxon>Bacteria</taxon>
        <taxon>Pseudomonadati</taxon>
        <taxon>Aquificota</taxon>
        <taxon>Aquificia</taxon>
        <taxon>Aquificales</taxon>
        <taxon>Aquificaceae</taxon>
        <taxon>Hydrogenobacter</taxon>
    </lineage>
</organism>
<name>A0A7C2ZJU2_9AQUI</name>